<dbReference type="EMBL" id="LEKT01000003">
    <property type="protein sequence ID" value="KMO87610.1"/>
    <property type="molecule type" value="Genomic_DNA"/>
</dbReference>
<protein>
    <submittedName>
        <fullName evidence="1">Uncharacterized protein</fullName>
    </submittedName>
</protein>
<comment type="caution">
    <text evidence="1">The sequence shown here is derived from an EMBL/GenBank/DDBJ whole genome shotgun (WGS) entry which is preliminary data.</text>
</comment>
<organism evidence="1 2">
    <name type="scientific">Megasphaera cerevisiae DSM 20462</name>
    <dbReference type="NCBI Taxonomy" id="1122219"/>
    <lineage>
        <taxon>Bacteria</taxon>
        <taxon>Bacillati</taxon>
        <taxon>Bacillota</taxon>
        <taxon>Negativicutes</taxon>
        <taxon>Veillonellales</taxon>
        <taxon>Veillonellaceae</taxon>
        <taxon>Megasphaera</taxon>
    </lineage>
</organism>
<dbReference type="Proteomes" id="UP000036503">
    <property type="component" value="Unassembled WGS sequence"/>
</dbReference>
<accession>A0A0J6WVS3</accession>
<reference evidence="1 2" key="1">
    <citation type="submission" date="2015-06" db="EMBL/GenBank/DDBJ databases">
        <title>Draft genome sequence of beer spoilage bacterium Megasphaera cerevisiae type strain 20462.</title>
        <authorList>
            <person name="Kutumbaka K."/>
            <person name="Pasmowitz J."/>
            <person name="Mategko J."/>
            <person name="Reyes D."/>
            <person name="Friedrich A."/>
            <person name="Han S."/>
            <person name="Martens-Habbena W."/>
            <person name="Neal-McKinney J."/>
            <person name="Janagama H.K."/>
            <person name="Nadala C."/>
            <person name="Samadpour M."/>
        </authorList>
    </citation>
    <scope>NUCLEOTIDE SEQUENCE [LARGE SCALE GENOMIC DNA]</scope>
    <source>
        <strain evidence="1 2">DSM 20462</strain>
    </source>
</reference>
<dbReference type="InParanoid" id="A0A0J6WVS3"/>
<gene>
    <name evidence="1" type="ORF">AB840_01530</name>
</gene>
<keyword evidence="2" id="KW-1185">Reference proteome</keyword>
<evidence type="ECO:0000313" key="2">
    <source>
        <dbReference type="Proteomes" id="UP000036503"/>
    </source>
</evidence>
<evidence type="ECO:0000313" key="1">
    <source>
        <dbReference type="EMBL" id="KMO87610.1"/>
    </source>
</evidence>
<sequence length="72" mass="8003">MAIVDMPAVVCYIEKNTYCKSGVVIDSIEKSGVKPARSRRCKEEVCCINVTVPYEHGKALQTDESEPEELPD</sequence>
<name>A0A0J6WVS3_9FIRM</name>
<proteinExistence type="predicted"/>
<dbReference type="AlphaFoldDB" id="A0A0J6WVS3"/>